<dbReference type="Proteomes" id="UP001501414">
    <property type="component" value="Unassembled WGS sequence"/>
</dbReference>
<evidence type="ECO:0000313" key="2">
    <source>
        <dbReference type="EMBL" id="GAA1385049.1"/>
    </source>
</evidence>
<comment type="caution">
    <text evidence="2">The sequence shown here is derived from an EMBL/GenBank/DDBJ whole genome shotgun (WGS) entry which is preliminary data.</text>
</comment>
<evidence type="ECO:0000313" key="3">
    <source>
        <dbReference type="Proteomes" id="UP001501414"/>
    </source>
</evidence>
<protein>
    <submittedName>
        <fullName evidence="2">Uncharacterized protein</fullName>
    </submittedName>
</protein>
<feature type="transmembrane region" description="Helical" evidence="1">
    <location>
        <begin position="45"/>
        <end position="64"/>
    </location>
</feature>
<feature type="transmembrane region" description="Helical" evidence="1">
    <location>
        <begin position="76"/>
        <end position="93"/>
    </location>
</feature>
<accession>A0ABN1XN41</accession>
<dbReference type="EMBL" id="BAAAJK010000006">
    <property type="protein sequence ID" value="GAA1385049.1"/>
    <property type="molecule type" value="Genomic_DNA"/>
</dbReference>
<name>A0ABN1XN41_9PSEU</name>
<gene>
    <name evidence="2" type="ORF">GCM10009613_16800</name>
</gene>
<organism evidence="2 3">
    <name type="scientific">Pseudonocardia kongjuensis</name>
    <dbReference type="NCBI Taxonomy" id="102227"/>
    <lineage>
        <taxon>Bacteria</taxon>
        <taxon>Bacillati</taxon>
        <taxon>Actinomycetota</taxon>
        <taxon>Actinomycetes</taxon>
        <taxon>Pseudonocardiales</taxon>
        <taxon>Pseudonocardiaceae</taxon>
        <taxon>Pseudonocardia</taxon>
    </lineage>
</organism>
<keyword evidence="1" id="KW-0812">Transmembrane</keyword>
<sequence>MRGVVARTGPPTSAPLHAIALGRGRPWETGRVGSDKRPKRRTSSWLWVGQAVAMALILASQLLAIRERGVTGESTVIASLAGVLLLVALIAAWRARRHENSP</sequence>
<proteinExistence type="predicted"/>
<evidence type="ECO:0000256" key="1">
    <source>
        <dbReference type="SAM" id="Phobius"/>
    </source>
</evidence>
<keyword evidence="1" id="KW-0472">Membrane</keyword>
<reference evidence="2 3" key="1">
    <citation type="journal article" date="2019" name="Int. J. Syst. Evol. Microbiol.">
        <title>The Global Catalogue of Microorganisms (GCM) 10K type strain sequencing project: providing services to taxonomists for standard genome sequencing and annotation.</title>
        <authorList>
            <consortium name="The Broad Institute Genomics Platform"/>
            <consortium name="The Broad Institute Genome Sequencing Center for Infectious Disease"/>
            <person name="Wu L."/>
            <person name="Ma J."/>
        </authorList>
    </citation>
    <scope>NUCLEOTIDE SEQUENCE [LARGE SCALE GENOMIC DNA]</scope>
    <source>
        <strain evidence="2 3">JCM 11896</strain>
    </source>
</reference>
<keyword evidence="3" id="KW-1185">Reference proteome</keyword>
<keyword evidence="1" id="KW-1133">Transmembrane helix</keyword>